<dbReference type="AlphaFoldDB" id="A0A843UEI9"/>
<evidence type="ECO:0008006" key="5">
    <source>
        <dbReference type="Google" id="ProtNLM"/>
    </source>
</evidence>
<proteinExistence type="inferred from homology"/>
<dbReference type="FunFam" id="3.40.50.2000:FF:000063">
    <property type="entry name" value="Glycosyltransferase"/>
    <property type="match status" value="1"/>
</dbReference>
<dbReference type="Proteomes" id="UP000652761">
    <property type="component" value="Unassembled WGS sequence"/>
</dbReference>
<dbReference type="Gene3D" id="3.40.50.2000">
    <property type="entry name" value="Glycogen Phosphorylase B"/>
    <property type="match status" value="2"/>
</dbReference>
<dbReference type="EMBL" id="NMUH01000402">
    <property type="protein sequence ID" value="MQL78489.1"/>
    <property type="molecule type" value="Genomic_DNA"/>
</dbReference>
<sequence length="496" mass="54840">MATTKVAGEEAERFRVFFIPFFVPSHMKPMAEIACEFAARGVDSTMVVTPANADFIRPIVEQAARAGHPVHILHYPFPSAEVGLPEGIENLTTVDPAEEGKIYQAVDAVQEAHGRVLRDNRPDAVVADVPYWWATDVARELGIPRLTFLPVGTFPLVVMSSLSRHKPYAGLTDGENRPFVVPGIPDSLEMVKSELPNFLRVRDAHAENADKIRKAQLECFGVVLNTFYEVEPAYADQFRREECRDGYYVGPTSMWPRQEVLEKKVAGKAGECKAWLYEQKPASVVYVGFGSFNHFSKQQHWEMARGLEASGRPFLWALKEKASAGGGADWLPEGFEERVRGRGLVIRGWVPQVEILSHRATGAFVTHLGWNSLLEGAAAGVPMITWPLAYEQFINERLVVGKLRVGARMWEGHRSSLPEEAARVVVPAEAIAAVVSRFAAPGEADEEVEAMRKRARELAAMARAAVSDGGSSWKDMDRLIDDLKAFRSNGVVVSST</sequence>
<dbReference type="GO" id="GO:0035251">
    <property type="term" value="F:UDP-glucosyltransferase activity"/>
    <property type="evidence" value="ECO:0007669"/>
    <property type="project" value="TreeGrafter"/>
</dbReference>
<comment type="similarity">
    <text evidence="1">Belongs to the UDP-glycosyltransferase family.</text>
</comment>
<dbReference type="PANTHER" id="PTHR48047">
    <property type="entry name" value="GLYCOSYLTRANSFERASE"/>
    <property type="match status" value="1"/>
</dbReference>
<dbReference type="PANTHER" id="PTHR48047:SF19">
    <property type="entry name" value="GLYCOSYLTRANSFERASE"/>
    <property type="match status" value="1"/>
</dbReference>
<dbReference type="CDD" id="cd03784">
    <property type="entry name" value="GT1_Gtf-like"/>
    <property type="match status" value="1"/>
</dbReference>
<dbReference type="Pfam" id="PF00201">
    <property type="entry name" value="UDPGT"/>
    <property type="match status" value="1"/>
</dbReference>
<evidence type="ECO:0000256" key="2">
    <source>
        <dbReference type="ARBA" id="ARBA00022679"/>
    </source>
</evidence>
<organism evidence="3 4">
    <name type="scientific">Colocasia esculenta</name>
    <name type="common">Wild taro</name>
    <name type="synonym">Arum esculentum</name>
    <dbReference type="NCBI Taxonomy" id="4460"/>
    <lineage>
        <taxon>Eukaryota</taxon>
        <taxon>Viridiplantae</taxon>
        <taxon>Streptophyta</taxon>
        <taxon>Embryophyta</taxon>
        <taxon>Tracheophyta</taxon>
        <taxon>Spermatophyta</taxon>
        <taxon>Magnoliopsida</taxon>
        <taxon>Liliopsida</taxon>
        <taxon>Araceae</taxon>
        <taxon>Aroideae</taxon>
        <taxon>Colocasieae</taxon>
        <taxon>Colocasia</taxon>
    </lineage>
</organism>
<dbReference type="InterPro" id="IPR002213">
    <property type="entry name" value="UDP_glucos_trans"/>
</dbReference>
<dbReference type="OrthoDB" id="5835829at2759"/>
<keyword evidence="4" id="KW-1185">Reference proteome</keyword>
<keyword evidence="2" id="KW-0808">Transferase</keyword>
<comment type="caution">
    <text evidence="3">The sequence shown here is derived from an EMBL/GenBank/DDBJ whole genome shotgun (WGS) entry which is preliminary data.</text>
</comment>
<gene>
    <name evidence="3" type="ORF">Taro_010906</name>
</gene>
<reference evidence="3" key="1">
    <citation type="submission" date="2017-07" db="EMBL/GenBank/DDBJ databases">
        <title>Taro Niue Genome Assembly and Annotation.</title>
        <authorList>
            <person name="Atibalentja N."/>
            <person name="Keating K."/>
            <person name="Fields C.J."/>
        </authorList>
    </citation>
    <scope>NUCLEOTIDE SEQUENCE</scope>
    <source>
        <strain evidence="3">Niue_2</strain>
        <tissue evidence="3">Leaf</tissue>
    </source>
</reference>
<evidence type="ECO:0000256" key="1">
    <source>
        <dbReference type="ARBA" id="ARBA00009995"/>
    </source>
</evidence>
<evidence type="ECO:0000313" key="3">
    <source>
        <dbReference type="EMBL" id="MQL78489.1"/>
    </source>
</evidence>
<protein>
    <recommendedName>
        <fullName evidence="5">Glycosyltransferase</fullName>
    </recommendedName>
</protein>
<dbReference type="SUPFAM" id="SSF53756">
    <property type="entry name" value="UDP-Glycosyltransferase/glycogen phosphorylase"/>
    <property type="match status" value="1"/>
</dbReference>
<accession>A0A843UEI9</accession>
<name>A0A843UEI9_COLES</name>
<evidence type="ECO:0000313" key="4">
    <source>
        <dbReference type="Proteomes" id="UP000652761"/>
    </source>
</evidence>